<reference evidence="1" key="3">
    <citation type="submission" date="2012-09" db="EMBL/GenBank/DDBJ databases">
        <authorList>
            <consortium name="VectorBase"/>
        </authorList>
    </citation>
    <scope>NUCLEOTIDE SEQUENCE</scope>
    <source>
        <strain evidence="1">Liverpool</strain>
    </source>
</reference>
<reference evidence="1" key="1">
    <citation type="submission" date="2005-10" db="EMBL/GenBank/DDBJ databases">
        <authorList>
            <person name="Loftus B.J."/>
            <person name="Nene V.M."/>
            <person name="Hannick L.I."/>
            <person name="Bidwell S."/>
            <person name="Haas B."/>
            <person name="Amedeo P."/>
            <person name="Orvis J."/>
            <person name="Wortman J.R."/>
            <person name="White O.R."/>
            <person name="Salzberg S."/>
            <person name="Shumway M."/>
            <person name="Koo H."/>
            <person name="Zhao Y."/>
            <person name="Holmes M."/>
            <person name="Miller J."/>
            <person name="Schatz M."/>
            <person name="Pop M."/>
            <person name="Pai G."/>
            <person name="Utterback T."/>
            <person name="Rogers Y.-H."/>
            <person name="Kravitz S."/>
            <person name="Fraser C.M."/>
        </authorList>
    </citation>
    <scope>NUCLEOTIDE SEQUENCE</scope>
    <source>
        <strain evidence="1">Liverpool</strain>
    </source>
</reference>
<dbReference type="HOGENOM" id="CLU_3126171_0_0_1"/>
<sequence>MSTYLLPLFTTTRAKMCVVYHKSIAVHRPEWHTFGIDDAHMDSLNKVGEA</sequence>
<proteinExistence type="predicted"/>
<evidence type="ECO:0000313" key="1">
    <source>
        <dbReference type="EMBL" id="EAT38839.1"/>
    </source>
</evidence>
<reference evidence="1" key="2">
    <citation type="journal article" date="2007" name="Science">
        <title>Genome sequence of Aedes aegypti, a major arbovirus vector.</title>
        <authorList>
            <person name="Nene V."/>
            <person name="Wortman J.R."/>
            <person name="Lawson D."/>
            <person name="Haas B."/>
            <person name="Kodira C."/>
            <person name="Tu Z.J."/>
            <person name="Loftus B."/>
            <person name="Xi Z."/>
            <person name="Megy K."/>
            <person name="Grabherr M."/>
            <person name="Ren Q."/>
            <person name="Zdobnov E.M."/>
            <person name="Lobo N.F."/>
            <person name="Campbell K.S."/>
            <person name="Brown S.E."/>
            <person name="Bonaldo M.F."/>
            <person name="Zhu J."/>
            <person name="Sinkins S.P."/>
            <person name="Hogenkamp D.G."/>
            <person name="Amedeo P."/>
            <person name="Arensburger P."/>
            <person name="Atkinson P.W."/>
            <person name="Bidwell S."/>
            <person name="Biedler J."/>
            <person name="Birney E."/>
            <person name="Bruggner R.V."/>
            <person name="Costas J."/>
            <person name="Coy M.R."/>
            <person name="Crabtree J."/>
            <person name="Crawford M."/>
            <person name="Debruyn B."/>
            <person name="Decaprio D."/>
            <person name="Eiglmeier K."/>
            <person name="Eisenstadt E."/>
            <person name="El-Dorry H."/>
            <person name="Gelbart W.M."/>
            <person name="Gomes S.L."/>
            <person name="Hammond M."/>
            <person name="Hannick L.I."/>
            <person name="Hogan J.R."/>
            <person name="Holmes M.H."/>
            <person name="Jaffe D."/>
            <person name="Johnston J.S."/>
            <person name="Kennedy R.C."/>
            <person name="Koo H."/>
            <person name="Kravitz S."/>
            <person name="Kriventseva E.V."/>
            <person name="Kulp D."/>
            <person name="Labutti K."/>
            <person name="Lee E."/>
            <person name="Li S."/>
            <person name="Lovin D.D."/>
            <person name="Mao C."/>
            <person name="Mauceli E."/>
            <person name="Menck C.F."/>
            <person name="Miller J.R."/>
            <person name="Montgomery P."/>
            <person name="Mori A."/>
            <person name="Nascimento A.L."/>
            <person name="Naveira H.F."/>
            <person name="Nusbaum C."/>
            <person name="O'leary S."/>
            <person name="Orvis J."/>
            <person name="Pertea M."/>
            <person name="Quesneville H."/>
            <person name="Reidenbach K.R."/>
            <person name="Rogers Y.H."/>
            <person name="Roth C.W."/>
            <person name="Schneider J.R."/>
            <person name="Schatz M."/>
            <person name="Shumway M."/>
            <person name="Stanke M."/>
            <person name="Stinson E.O."/>
            <person name="Tubio J.M."/>
            <person name="Vanzee J.P."/>
            <person name="Verjovski-Almeida S."/>
            <person name="Werner D."/>
            <person name="White O."/>
            <person name="Wyder S."/>
            <person name="Zeng Q."/>
            <person name="Zhao Q."/>
            <person name="Zhao Y."/>
            <person name="Hill C.A."/>
            <person name="Raikhel A.S."/>
            <person name="Soares M.B."/>
            <person name="Knudson D.L."/>
            <person name="Lee N.H."/>
            <person name="Galagan J."/>
            <person name="Salzberg S.L."/>
            <person name="Paulsen I.T."/>
            <person name="Dimopoulos G."/>
            <person name="Collins F.H."/>
            <person name="Birren B."/>
            <person name="Fraser-Liggett C.M."/>
            <person name="Severson D.W."/>
        </authorList>
    </citation>
    <scope>NUCLEOTIDE SEQUENCE [LARGE SCALE GENOMIC DNA]</scope>
    <source>
        <strain evidence="1">Liverpool</strain>
    </source>
</reference>
<dbReference type="PaxDb" id="7159-AAEL009315-PA"/>
<accession>Q16W71</accession>
<protein>
    <submittedName>
        <fullName evidence="1">AAEL009315-PA</fullName>
    </submittedName>
</protein>
<evidence type="ECO:0000313" key="2">
    <source>
        <dbReference type="Proteomes" id="UP000682892"/>
    </source>
</evidence>
<dbReference type="EMBL" id="CH477573">
    <property type="protein sequence ID" value="EAT38839.1"/>
    <property type="molecule type" value="Genomic_DNA"/>
</dbReference>
<name>Q16W71_AEDAE</name>
<dbReference type="AlphaFoldDB" id="Q16W71"/>
<organism evidence="1 2">
    <name type="scientific">Aedes aegypti</name>
    <name type="common">Yellowfever mosquito</name>
    <name type="synonym">Culex aegypti</name>
    <dbReference type="NCBI Taxonomy" id="7159"/>
    <lineage>
        <taxon>Eukaryota</taxon>
        <taxon>Metazoa</taxon>
        <taxon>Ecdysozoa</taxon>
        <taxon>Arthropoda</taxon>
        <taxon>Hexapoda</taxon>
        <taxon>Insecta</taxon>
        <taxon>Pterygota</taxon>
        <taxon>Neoptera</taxon>
        <taxon>Endopterygota</taxon>
        <taxon>Diptera</taxon>
        <taxon>Nematocera</taxon>
        <taxon>Culicoidea</taxon>
        <taxon>Culicidae</taxon>
        <taxon>Culicinae</taxon>
        <taxon>Aedini</taxon>
        <taxon>Aedes</taxon>
        <taxon>Stegomyia</taxon>
    </lineage>
</organism>
<dbReference type="Proteomes" id="UP000682892">
    <property type="component" value="Chromosome 1"/>
</dbReference>
<gene>
    <name evidence="1" type="ORF">AaeL_AAEL009315</name>
</gene>